<evidence type="ECO:0000256" key="2">
    <source>
        <dbReference type="ARBA" id="ARBA00023002"/>
    </source>
</evidence>
<keyword evidence="5" id="KW-1185">Reference proteome</keyword>
<reference evidence="4 5" key="1">
    <citation type="journal article" date="2019" name="Int. J. Syst. Evol. Microbiol.">
        <title>The Global Catalogue of Microorganisms (GCM) 10K type strain sequencing project: providing services to taxonomists for standard genome sequencing and annotation.</title>
        <authorList>
            <consortium name="The Broad Institute Genomics Platform"/>
            <consortium name="The Broad Institute Genome Sequencing Center for Infectious Disease"/>
            <person name="Wu L."/>
            <person name="Ma J."/>
        </authorList>
    </citation>
    <scope>NUCLEOTIDE SEQUENCE [LARGE SCALE GENOMIC DNA]</scope>
    <source>
        <strain evidence="4 5">JCM 16022</strain>
    </source>
</reference>
<dbReference type="InterPro" id="IPR003680">
    <property type="entry name" value="Flavodoxin_fold"/>
</dbReference>
<gene>
    <name evidence="4" type="ORF">GCM10009844_19860</name>
</gene>
<dbReference type="Gene3D" id="3.40.50.360">
    <property type="match status" value="1"/>
</dbReference>
<dbReference type="InterPro" id="IPR051545">
    <property type="entry name" value="NAD(P)H_dehydrogenase_qn"/>
</dbReference>
<dbReference type="InterPro" id="IPR029039">
    <property type="entry name" value="Flavoprotein-like_sf"/>
</dbReference>
<evidence type="ECO:0000313" key="4">
    <source>
        <dbReference type="EMBL" id="GAA2145313.1"/>
    </source>
</evidence>
<dbReference type="SUPFAM" id="SSF52218">
    <property type="entry name" value="Flavoproteins"/>
    <property type="match status" value="1"/>
</dbReference>
<accession>A0ABN2ZP51</accession>
<comment type="caution">
    <text evidence="4">The sequence shown here is derived from an EMBL/GenBank/DDBJ whole genome shotgun (WGS) entry which is preliminary data.</text>
</comment>
<feature type="domain" description="Flavodoxin-like fold" evidence="3">
    <location>
        <begin position="1"/>
        <end position="233"/>
    </location>
</feature>
<keyword evidence="2" id="KW-0560">Oxidoreductase</keyword>
<evidence type="ECO:0000313" key="5">
    <source>
        <dbReference type="Proteomes" id="UP001501771"/>
    </source>
</evidence>
<sequence length="260" mass="29150">MRVLTVYAHHNPRSFCHSVLERFTEGLTDAGHTSEVVDLYAIRFDPVFRDRDVGSYIGADVPPRVLEHMDLHQQVMDSCHGPLQRWLAERALRGKSPAEIAGLIRSRMPKDVKAQQEKVAAADALAFIAPVHYCNLPAIMRGWIERVFTYGFAFGLTEAAWNGDVEGRQPLLHHRRALIMTSTLFDEAAYDDGIRDAMGKVISDWGFRYPGIADVEHVYFYAASLATPETIKGFLERAYDLGRHFERPTTDPAAPAPASP</sequence>
<organism evidence="4 5">
    <name type="scientific">Nocardioides koreensis</name>
    <dbReference type="NCBI Taxonomy" id="433651"/>
    <lineage>
        <taxon>Bacteria</taxon>
        <taxon>Bacillati</taxon>
        <taxon>Actinomycetota</taxon>
        <taxon>Actinomycetes</taxon>
        <taxon>Propionibacteriales</taxon>
        <taxon>Nocardioidaceae</taxon>
        <taxon>Nocardioides</taxon>
    </lineage>
</organism>
<dbReference type="PANTHER" id="PTHR10204">
    <property type="entry name" value="NAD P H OXIDOREDUCTASE-RELATED"/>
    <property type="match status" value="1"/>
</dbReference>
<dbReference type="RefSeq" id="WP_344150884.1">
    <property type="nucleotide sequence ID" value="NZ_BAAAQR010000005.1"/>
</dbReference>
<evidence type="ECO:0000259" key="3">
    <source>
        <dbReference type="Pfam" id="PF02525"/>
    </source>
</evidence>
<comment type="similarity">
    <text evidence="1">Belongs to the NAD(P)H dehydrogenase (quinone) family.</text>
</comment>
<protein>
    <recommendedName>
        <fullName evidence="3">Flavodoxin-like fold domain-containing protein</fullName>
    </recommendedName>
</protein>
<dbReference type="Proteomes" id="UP001501771">
    <property type="component" value="Unassembled WGS sequence"/>
</dbReference>
<proteinExistence type="inferred from homology"/>
<name>A0ABN2ZP51_9ACTN</name>
<dbReference type="Pfam" id="PF02525">
    <property type="entry name" value="Flavodoxin_2"/>
    <property type="match status" value="1"/>
</dbReference>
<dbReference type="PANTHER" id="PTHR10204:SF34">
    <property type="entry name" value="NAD(P)H DEHYDROGENASE [QUINONE] 1 ISOFORM 1"/>
    <property type="match status" value="1"/>
</dbReference>
<dbReference type="EMBL" id="BAAAQR010000005">
    <property type="protein sequence ID" value="GAA2145313.1"/>
    <property type="molecule type" value="Genomic_DNA"/>
</dbReference>
<evidence type="ECO:0000256" key="1">
    <source>
        <dbReference type="ARBA" id="ARBA00006252"/>
    </source>
</evidence>